<keyword evidence="18" id="KW-1185">Reference proteome</keyword>
<keyword evidence="8 14" id="KW-1133">Transmembrane helix</keyword>
<dbReference type="Pfam" id="PF00004">
    <property type="entry name" value="AAA"/>
    <property type="match status" value="1"/>
</dbReference>
<dbReference type="InterPro" id="IPR057495">
    <property type="entry name" value="AAA_lid_BCS1"/>
</dbReference>
<dbReference type="Gene3D" id="3.40.50.300">
    <property type="entry name" value="P-loop containing nucleotide triphosphate hydrolases"/>
    <property type="match status" value="1"/>
</dbReference>
<name>A0AA43TWK1_9LECA</name>
<evidence type="ECO:0000256" key="10">
    <source>
        <dbReference type="ARBA" id="ARBA00023136"/>
    </source>
</evidence>
<feature type="region of interest" description="Disordered" evidence="13">
    <location>
        <begin position="459"/>
        <end position="490"/>
    </location>
</feature>
<organism evidence="17 18">
    <name type="scientific">Ramalina farinacea</name>
    <dbReference type="NCBI Taxonomy" id="258253"/>
    <lineage>
        <taxon>Eukaryota</taxon>
        <taxon>Fungi</taxon>
        <taxon>Dikarya</taxon>
        <taxon>Ascomycota</taxon>
        <taxon>Pezizomycotina</taxon>
        <taxon>Lecanoromycetes</taxon>
        <taxon>OSLEUM clade</taxon>
        <taxon>Lecanoromycetidae</taxon>
        <taxon>Lecanorales</taxon>
        <taxon>Lecanorineae</taxon>
        <taxon>Ramalinaceae</taxon>
        <taxon>Ramalina</taxon>
    </lineage>
</organism>
<evidence type="ECO:0000256" key="12">
    <source>
        <dbReference type="RuleBase" id="RU003651"/>
    </source>
</evidence>
<dbReference type="SMART" id="SM00382">
    <property type="entry name" value="AAA"/>
    <property type="match status" value="1"/>
</dbReference>
<evidence type="ECO:0000256" key="9">
    <source>
        <dbReference type="ARBA" id="ARBA00023128"/>
    </source>
</evidence>
<comment type="similarity">
    <text evidence="2">Belongs to the AAA ATPase family. BCS1 subfamily.</text>
</comment>
<evidence type="ECO:0000256" key="1">
    <source>
        <dbReference type="ARBA" id="ARBA00004434"/>
    </source>
</evidence>
<comment type="catalytic activity">
    <reaction evidence="11">
        <text>ATP + H2O = ADP + phosphate + H(+)</text>
        <dbReference type="Rhea" id="RHEA:13065"/>
        <dbReference type="ChEBI" id="CHEBI:15377"/>
        <dbReference type="ChEBI" id="CHEBI:15378"/>
        <dbReference type="ChEBI" id="CHEBI:30616"/>
        <dbReference type="ChEBI" id="CHEBI:43474"/>
        <dbReference type="ChEBI" id="CHEBI:456216"/>
    </reaction>
    <physiologicalReaction direction="left-to-right" evidence="11">
        <dbReference type="Rhea" id="RHEA:13066"/>
    </physiologicalReaction>
</comment>
<dbReference type="AlphaFoldDB" id="A0AA43TWK1"/>
<dbReference type="InterPro" id="IPR027417">
    <property type="entry name" value="P-loop_NTPase"/>
</dbReference>
<dbReference type="InterPro" id="IPR003959">
    <property type="entry name" value="ATPase_AAA_core"/>
</dbReference>
<evidence type="ECO:0000256" key="5">
    <source>
        <dbReference type="ARBA" id="ARBA00022792"/>
    </source>
</evidence>
<dbReference type="SMART" id="SM01024">
    <property type="entry name" value="BCS1_N"/>
    <property type="match status" value="1"/>
</dbReference>
<keyword evidence="4 12" id="KW-0547">Nucleotide-binding</keyword>
<sequence>MNARSLVLSAAIFGGGTLILYALRLAYMNKMFDGQVATSGSRINTAVMPGHDVMSQLAGDFLGVPPEVFLSFGIGWYFAKTLLYGPAQKFWALCKETLSSTVVIDYYDDLFACVLDWFTEQQEAQTSRKLQAKAKLAMSWDDWSEAALADANNDFSVRDQQRPPIYQPDYGSYCHWDGNRPIWISRRRLVLPKSPAKEKIVLTCIGWSTRPIKDLIRCCQRRDDDRRKGVTEIRFPTSKTQRDNRYPWDRPIRKRSRPIDSVVLSKDRKSDVVNDIVKFLHPSTRSWYHDRGIPYRRGYLYYGPPGTGKTSLTFALAGKVGLAIHCISLSDPTMTDDELARLFRALPDPCLVMLEDIDATHLRRTTYISSQGKNRCGIGEDDFETSGDPGLSLAGLLNAIDGVASAEGVILVMTTNYPERLDDALTRDGRVDLQIEFPLPGKKEMEDLFLNMYTHQSRSLQPTGASWGTSSESSRENMTETMTGSRKSNDTAAAGLKIMAEDFASRLPENKFSAAKVQGFLLVRRHDPRDALENVSRWAENGLTAKSGQHTDAAVNGGN</sequence>
<dbReference type="InterPro" id="IPR050747">
    <property type="entry name" value="Mitochondrial_chaperone_BCS1"/>
</dbReference>
<protein>
    <recommendedName>
        <fullName evidence="19">Mitochondrial chaperone BCS1</fullName>
    </recommendedName>
</protein>
<dbReference type="InterPro" id="IPR003960">
    <property type="entry name" value="ATPase_AAA_CS"/>
</dbReference>
<keyword evidence="9" id="KW-0496">Mitochondrion</keyword>
<evidence type="ECO:0000256" key="7">
    <source>
        <dbReference type="ARBA" id="ARBA00022840"/>
    </source>
</evidence>
<feature type="compositionally biased region" description="Polar residues" evidence="13">
    <location>
        <begin position="459"/>
        <end position="472"/>
    </location>
</feature>
<feature type="domain" description="AAA+ ATPase" evidence="15">
    <location>
        <begin position="295"/>
        <end position="441"/>
    </location>
</feature>
<dbReference type="Pfam" id="PF08740">
    <property type="entry name" value="BCS1_N"/>
    <property type="match status" value="1"/>
</dbReference>
<dbReference type="PANTHER" id="PTHR23070">
    <property type="entry name" value="BCS1 AAA-TYPE ATPASE"/>
    <property type="match status" value="1"/>
</dbReference>
<comment type="caution">
    <text evidence="17">The sequence shown here is derived from an EMBL/GenBank/DDBJ whole genome shotgun (WGS) entry which is preliminary data.</text>
</comment>
<dbReference type="InterPro" id="IPR003593">
    <property type="entry name" value="AAA+_ATPase"/>
</dbReference>
<evidence type="ECO:0000313" key="18">
    <source>
        <dbReference type="Proteomes" id="UP001161017"/>
    </source>
</evidence>
<keyword evidence="5" id="KW-0999">Mitochondrion inner membrane</keyword>
<evidence type="ECO:0000256" key="14">
    <source>
        <dbReference type="SAM" id="Phobius"/>
    </source>
</evidence>
<dbReference type="Proteomes" id="UP001161017">
    <property type="component" value="Unassembled WGS sequence"/>
</dbReference>
<dbReference type="GO" id="GO:0016887">
    <property type="term" value="F:ATP hydrolysis activity"/>
    <property type="evidence" value="ECO:0007669"/>
    <property type="project" value="InterPro"/>
</dbReference>
<dbReference type="GO" id="GO:0005743">
    <property type="term" value="C:mitochondrial inner membrane"/>
    <property type="evidence" value="ECO:0007669"/>
    <property type="project" value="UniProtKB-SubCell"/>
</dbReference>
<dbReference type="PROSITE" id="PS00674">
    <property type="entry name" value="AAA"/>
    <property type="match status" value="1"/>
</dbReference>
<gene>
    <name evidence="17" type="ORF">OHK93_006224</name>
</gene>
<feature type="domain" description="BCS1 N-terminal" evidence="16">
    <location>
        <begin position="70"/>
        <end position="262"/>
    </location>
</feature>
<keyword evidence="6" id="KW-0378">Hydrolase</keyword>
<evidence type="ECO:0000259" key="16">
    <source>
        <dbReference type="SMART" id="SM01024"/>
    </source>
</evidence>
<proteinExistence type="inferred from homology"/>
<evidence type="ECO:0000256" key="2">
    <source>
        <dbReference type="ARBA" id="ARBA00007448"/>
    </source>
</evidence>
<keyword evidence="7 12" id="KW-0067">ATP-binding</keyword>
<accession>A0AA43TWK1</accession>
<dbReference type="GO" id="GO:0005524">
    <property type="term" value="F:ATP binding"/>
    <property type="evidence" value="ECO:0007669"/>
    <property type="project" value="UniProtKB-KW"/>
</dbReference>
<evidence type="ECO:0000256" key="8">
    <source>
        <dbReference type="ARBA" id="ARBA00022989"/>
    </source>
</evidence>
<evidence type="ECO:0000256" key="13">
    <source>
        <dbReference type="SAM" id="MobiDB-lite"/>
    </source>
</evidence>
<evidence type="ECO:0000256" key="11">
    <source>
        <dbReference type="ARBA" id="ARBA00048778"/>
    </source>
</evidence>
<evidence type="ECO:0000259" key="15">
    <source>
        <dbReference type="SMART" id="SM00382"/>
    </source>
</evidence>
<comment type="subcellular location">
    <subcellularLocation>
        <location evidence="1">Mitochondrion inner membrane</location>
        <topology evidence="1">Single-pass membrane protein</topology>
    </subcellularLocation>
</comment>
<dbReference type="Pfam" id="PF25426">
    <property type="entry name" value="AAA_lid_BCS1"/>
    <property type="match status" value="1"/>
</dbReference>
<keyword evidence="3 14" id="KW-0812">Transmembrane</keyword>
<evidence type="ECO:0000313" key="17">
    <source>
        <dbReference type="EMBL" id="MDI1486962.1"/>
    </source>
</evidence>
<evidence type="ECO:0000256" key="3">
    <source>
        <dbReference type="ARBA" id="ARBA00022692"/>
    </source>
</evidence>
<dbReference type="EMBL" id="JAPUFD010000004">
    <property type="protein sequence ID" value="MDI1486962.1"/>
    <property type="molecule type" value="Genomic_DNA"/>
</dbReference>
<keyword evidence="10 14" id="KW-0472">Membrane</keyword>
<evidence type="ECO:0008006" key="19">
    <source>
        <dbReference type="Google" id="ProtNLM"/>
    </source>
</evidence>
<dbReference type="InterPro" id="IPR014851">
    <property type="entry name" value="BCS1_N"/>
</dbReference>
<reference evidence="17" key="1">
    <citation type="journal article" date="2023" name="Genome Biol. Evol.">
        <title>First Whole Genome Sequence and Flow Cytometry Genome Size Data for the Lichen-Forming Fungus Ramalina farinacea (Ascomycota).</title>
        <authorList>
            <person name="Llewellyn T."/>
            <person name="Mian S."/>
            <person name="Hill R."/>
            <person name="Leitch I.J."/>
            <person name="Gaya E."/>
        </authorList>
    </citation>
    <scope>NUCLEOTIDE SEQUENCE</scope>
    <source>
        <strain evidence="17">LIQ254RAFAR</strain>
    </source>
</reference>
<evidence type="ECO:0000256" key="4">
    <source>
        <dbReference type="ARBA" id="ARBA00022741"/>
    </source>
</evidence>
<feature type="transmembrane region" description="Helical" evidence="14">
    <location>
        <begin position="6"/>
        <end position="23"/>
    </location>
</feature>
<dbReference type="SUPFAM" id="SSF52540">
    <property type="entry name" value="P-loop containing nucleoside triphosphate hydrolases"/>
    <property type="match status" value="1"/>
</dbReference>
<evidence type="ECO:0000256" key="6">
    <source>
        <dbReference type="ARBA" id="ARBA00022801"/>
    </source>
</evidence>